<feature type="domain" description="wHTH-Hsp90 Na associated" evidence="3">
    <location>
        <begin position="945"/>
        <end position="999"/>
    </location>
</feature>
<dbReference type="InterPro" id="IPR056506">
    <property type="entry name" value="iHD-CE"/>
</dbReference>
<dbReference type="InterPro" id="IPR036890">
    <property type="entry name" value="HATPase_C_sf"/>
</dbReference>
<feature type="domain" description="wHTH-Hsp90 Na associated" evidence="3">
    <location>
        <begin position="1012"/>
        <end position="1064"/>
    </location>
</feature>
<organism evidence="4 5">
    <name type="scientific">Streptomyces yaanensis</name>
    <dbReference type="NCBI Taxonomy" id="1142239"/>
    <lineage>
        <taxon>Bacteria</taxon>
        <taxon>Bacillati</taxon>
        <taxon>Actinomycetota</taxon>
        <taxon>Actinomycetes</taxon>
        <taxon>Kitasatosporales</taxon>
        <taxon>Streptomycetaceae</taxon>
        <taxon>Streptomyces</taxon>
    </lineage>
</organism>
<feature type="domain" description="wHTH-Hsp90 Na associated" evidence="3">
    <location>
        <begin position="1075"/>
        <end position="1126"/>
    </location>
</feature>
<dbReference type="RefSeq" id="WP_310778661.1">
    <property type="nucleotide sequence ID" value="NZ_JBHRWR010000003.1"/>
</dbReference>
<evidence type="ECO:0000256" key="1">
    <source>
        <dbReference type="SAM" id="MobiDB-lite"/>
    </source>
</evidence>
<proteinExistence type="predicted"/>
<dbReference type="PRINTS" id="PR00775">
    <property type="entry name" value="HEATSHOCK90"/>
</dbReference>
<feature type="region of interest" description="Disordered" evidence="1">
    <location>
        <begin position="1"/>
        <end position="24"/>
    </location>
</feature>
<feature type="domain" description="iHD-CE" evidence="2">
    <location>
        <begin position="58"/>
        <end position="409"/>
    </location>
</feature>
<dbReference type="Proteomes" id="UP001595701">
    <property type="component" value="Unassembled WGS sequence"/>
</dbReference>
<comment type="caution">
    <text evidence="4">The sequence shown here is derived from an EMBL/GenBank/DDBJ whole genome shotgun (WGS) entry which is preliminary data.</text>
</comment>
<sequence length="1345" mass="149700">MTERGGTENRISDNTINGPSFQVGHAGSVQYHATHHHYDRHYPPPSPPAAPQEAPHPWVSEVAAPRLWSRVPEDRDSGPMLAAARDIAAGLGALHDDSERSLTGDPWWDREFAKRFLSHIVQLVCDDTNEDWDFHPVEVMLLTLAPYVSQTLWVRTAAERVGVRPDELGRRGGDDDRVSYEKFCDDGHDRLVRRATLGLTDRPGAESDIGWWLFHQWIDNGLRGTKHHWTAYEDLVGRLALNRPPLWNVFDRNRAGQVLYGLRLPLLEACRLERLDLYKTFTVGGGLHTPQRLRLKRLALLLAVARARALDIPALPDDLVENLGIPHRVDLEELRSVTVERASWNSDHGPMVLEAADCQHEAVVEALRQHVEQVDALLEDVHRAARAGEDLKPLRALPQRALAEGVEPARGDDGRLKFENYSKFQVDPRRVRGLLMGVQLYRSPGLAIRELYQNALDACRYRAARIDYAKKQRRDRTEEDGEAWRGWIRFEQGVKDGREYLECRDNGIGMGESELSRVFARAGTRFTDLTDVRNERSDWEAKGIRMYPVSRFGIGVLSYFMIADEFEVITRKQLDGGSTGDCYKVAIYGPNHLFRIEPFDGPTDAGTIVRLYLKEKAPSCVQELKRLLGFVDFDTSARHGVALTAEWKARSFRLRGDARADGQEALRAHGTQVLGPPGEDGAPPRVVWCESGGGVLVDGILTRPTQRRGVLADPQRGKSRRSLFLERPQDEVLRGAVVNLVGEPAPKLSIDRLEILDDVSGTVEGLLRAAADDLACSTSELLSFDWLGGVASSSPKLADIITEAVMRADRELQLPGGRPFRPAEAGFLPDDARIINWATGEDSRSSTKEVPDHILLWRLLAHGEGARLAELGPEPADVPALLPARPSDTAVFDDHGGWLQVEDWAKPGHVLWVASRAGLTPRQVVRRAEQLHIAVLPADRYPNAEPDPLDLALLSLGLGGEPGWCSTDDPVPLNHFIEAHVRHGASIPKIAERMRWYGFDVSAADGLPERMTEDSLQLLSMGGDGEGGWWTTEAPIPPGHVLSMARRTGRTVADVGEELRRYGLTVADLPELRGPEDLLLLSRDLNGKPAWIGPDETVPYSHLLAAARACHMDVADVAAVLDAYGLSRRTTALNEWSASDRMLIGYSGDMPTLWPNGLVFSWADLLRAAAKLRMSPRAAVDRLRRLGASASLTLPDELDEIDEELLDPSVEIWESRSNDDTAISMNDLLLTARRVKRSPVVVSARLRSYGFDVPRHSRLESDDVRDDLLILSRDLDSRFPWLDSEEPVLLGHICAVSGRLGIPILEAADRLRRLGMNVPDVRDMIRAAREKLPRREEPEPALPES</sequence>
<dbReference type="Pfam" id="PF24401">
    <property type="entry name" value="iHD-CE"/>
    <property type="match status" value="1"/>
</dbReference>
<evidence type="ECO:0000259" key="3">
    <source>
        <dbReference type="Pfam" id="PF24410"/>
    </source>
</evidence>
<feature type="compositionally biased region" description="Basic and acidic residues" evidence="1">
    <location>
        <begin position="1"/>
        <end position="11"/>
    </location>
</feature>
<feature type="region of interest" description="Disordered" evidence="1">
    <location>
        <begin position="37"/>
        <end position="56"/>
    </location>
</feature>
<dbReference type="SUPFAM" id="SSF55874">
    <property type="entry name" value="ATPase domain of HSP90 chaperone/DNA topoisomerase II/histidine kinase"/>
    <property type="match status" value="1"/>
</dbReference>
<protein>
    <recommendedName>
        <fullName evidence="6">ATP-binding protein</fullName>
    </recommendedName>
</protein>
<dbReference type="Pfam" id="PF24410">
    <property type="entry name" value="wHTH-HSP90_Na-assoc"/>
    <property type="match status" value="5"/>
</dbReference>
<feature type="domain" description="wHTH-Hsp90 Na associated" evidence="3">
    <location>
        <begin position="1265"/>
        <end position="1315"/>
    </location>
</feature>
<evidence type="ECO:0000259" key="2">
    <source>
        <dbReference type="Pfam" id="PF24401"/>
    </source>
</evidence>
<keyword evidence="5" id="KW-1185">Reference proteome</keyword>
<dbReference type="InterPro" id="IPR020575">
    <property type="entry name" value="Hsp90_N"/>
</dbReference>
<evidence type="ECO:0000313" key="5">
    <source>
        <dbReference type="Proteomes" id="UP001595701"/>
    </source>
</evidence>
<dbReference type="EMBL" id="JBHRWR010000003">
    <property type="protein sequence ID" value="MFC3572905.1"/>
    <property type="molecule type" value="Genomic_DNA"/>
</dbReference>
<evidence type="ECO:0008006" key="6">
    <source>
        <dbReference type="Google" id="ProtNLM"/>
    </source>
</evidence>
<gene>
    <name evidence="4" type="ORF">ACFOZ0_06360</name>
</gene>
<feature type="domain" description="wHTH-Hsp90 Na associated" evidence="3">
    <location>
        <begin position="1161"/>
        <end position="1187"/>
    </location>
</feature>
<evidence type="ECO:0000313" key="4">
    <source>
        <dbReference type="EMBL" id="MFC3572905.1"/>
    </source>
</evidence>
<name>A0ABV7SBT7_9ACTN</name>
<dbReference type="InterPro" id="IPR056507">
    <property type="entry name" value="wHTH-HSP90_Na-assoc"/>
</dbReference>
<reference evidence="5" key="1">
    <citation type="journal article" date="2019" name="Int. J. Syst. Evol. Microbiol.">
        <title>The Global Catalogue of Microorganisms (GCM) 10K type strain sequencing project: providing services to taxonomists for standard genome sequencing and annotation.</title>
        <authorList>
            <consortium name="The Broad Institute Genomics Platform"/>
            <consortium name="The Broad Institute Genome Sequencing Center for Infectious Disease"/>
            <person name="Wu L."/>
            <person name="Ma J."/>
        </authorList>
    </citation>
    <scope>NUCLEOTIDE SEQUENCE [LARGE SCALE GENOMIC DNA]</scope>
    <source>
        <strain evidence="5">CGMCC 4.7035</strain>
    </source>
</reference>
<accession>A0ABV7SBT7</accession>
<dbReference type="Gene3D" id="3.30.565.10">
    <property type="entry name" value="Histidine kinase-like ATPase, C-terminal domain"/>
    <property type="match status" value="1"/>
</dbReference>